<organism evidence="1 2">
    <name type="scientific">Aliikangiella marina</name>
    <dbReference type="NCBI Taxonomy" id="1712262"/>
    <lineage>
        <taxon>Bacteria</taxon>
        <taxon>Pseudomonadati</taxon>
        <taxon>Pseudomonadota</taxon>
        <taxon>Gammaproteobacteria</taxon>
        <taxon>Oceanospirillales</taxon>
        <taxon>Pleioneaceae</taxon>
        <taxon>Aliikangiella</taxon>
    </lineage>
</organism>
<sequence length="549" mass="63260">MEHSEIIDDPSQYGSKGQSWASEFVAYMKAIVTHPTYKGMPDAIKNDGKIQWEAPSNRSSGQYQFTHNKRRDWWKAKAESLGIDTTKDQWISKTAKQIHPTGEKPCKRCGEIMKIAYVYPQANLVKRFKKHLGEDFEISTMEPIHDVVQRAYDLLPEKFLSSFKKLFATKDSVVPEIGDNIDEIFSWLDDEYIPNEPSILSPGVMSNAPDRFDGFHSFNRCCRGKADTGRHAANLRSYTTDRRVFEFWSEGDWIAADRLMGLVKTVLRNEANADGGEGPPTADHIGPLSLGFCHRPEFKLLSKAANSAKNNRMSLEDVYYLIECERKGINVASWYAKPLWDLRKLSVNSDEKALRLSKMLRDNQRNAMKILCSMFESEKYAFLVYLLELHYADRKVEFENLRAEDFFTAFDQLEEEPRTTKYSSEQKARRIRIGFEALRTYIEKNNRHTFEVEVDAVSVLVEDAVNILNNSSQEILELDAQVKGILFSEDGGRSEFALREWAQSFPIEKIEPFDKAKERLNLAMSVVGKSINDMWESDRYVREEFEDVS</sequence>
<keyword evidence="1" id="KW-0255">Endonuclease</keyword>
<keyword evidence="1" id="KW-0540">Nuclease</keyword>
<evidence type="ECO:0000313" key="2">
    <source>
        <dbReference type="Proteomes" id="UP000317839"/>
    </source>
</evidence>
<dbReference type="EC" id="3.1.21.4" evidence="1"/>
<proteinExistence type="predicted"/>
<keyword evidence="2" id="KW-1185">Reference proteome</keyword>
<dbReference type="EMBL" id="VIKR01000004">
    <property type="protein sequence ID" value="TQV73062.1"/>
    <property type="molecule type" value="Genomic_DNA"/>
</dbReference>
<dbReference type="OrthoDB" id="7051980at2"/>
<gene>
    <name evidence="1" type="ORF">FLL45_16520</name>
</gene>
<protein>
    <submittedName>
        <fullName evidence="1">Alw26I/Eco31I/Esp3I family type II restriction endonuclease</fullName>
        <ecNumber evidence="1">3.1.21.4</ecNumber>
    </submittedName>
</protein>
<dbReference type="NCBIfam" id="TIGR02986">
    <property type="entry name" value="restrict_Alw26I"/>
    <property type="match status" value="1"/>
</dbReference>
<name>A0A545T7A4_9GAMM</name>
<accession>A0A545T7A4</accession>
<keyword evidence="1" id="KW-0378">Hydrolase</keyword>
<dbReference type="GO" id="GO:0009036">
    <property type="term" value="F:type II site-specific deoxyribonuclease activity"/>
    <property type="evidence" value="ECO:0007669"/>
    <property type="project" value="UniProtKB-EC"/>
</dbReference>
<dbReference type="Proteomes" id="UP000317839">
    <property type="component" value="Unassembled WGS sequence"/>
</dbReference>
<comment type="caution">
    <text evidence="1">The sequence shown here is derived from an EMBL/GenBank/DDBJ whole genome shotgun (WGS) entry which is preliminary data.</text>
</comment>
<dbReference type="AlphaFoldDB" id="A0A545T7A4"/>
<evidence type="ECO:0000313" key="1">
    <source>
        <dbReference type="EMBL" id="TQV73062.1"/>
    </source>
</evidence>
<reference evidence="1 2" key="1">
    <citation type="submission" date="2019-06" db="EMBL/GenBank/DDBJ databases">
        <title>Draft genome of Aliikangiella marina GYP-15.</title>
        <authorList>
            <person name="Wang G."/>
        </authorList>
    </citation>
    <scope>NUCLEOTIDE SEQUENCE [LARGE SCALE GENOMIC DNA]</scope>
    <source>
        <strain evidence="1 2">GYP-15</strain>
    </source>
</reference>
<dbReference type="Pfam" id="PF09665">
    <property type="entry name" value="RE_Alw26IDE"/>
    <property type="match status" value="1"/>
</dbReference>
<dbReference type="RefSeq" id="WP_142943200.1">
    <property type="nucleotide sequence ID" value="NZ_VIKR01000004.1"/>
</dbReference>
<dbReference type="InterPro" id="IPR014328">
    <property type="entry name" value="Restrct_endonuc_II_Alw26I"/>
</dbReference>